<dbReference type="InterPro" id="IPR052155">
    <property type="entry name" value="Biofilm_reg_signaling"/>
</dbReference>
<dbReference type="SUPFAM" id="SSF55785">
    <property type="entry name" value="PYP-like sensor domain (PAS domain)"/>
    <property type="match status" value="1"/>
</dbReference>
<dbReference type="Pfam" id="PF00072">
    <property type="entry name" value="Response_reg"/>
    <property type="match status" value="1"/>
</dbReference>
<dbReference type="InterPro" id="IPR029787">
    <property type="entry name" value="Nucleotide_cyclase"/>
</dbReference>
<dbReference type="CDD" id="cd01949">
    <property type="entry name" value="GGDEF"/>
    <property type="match status" value="1"/>
</dbReference>
<evidence type="ECO:0000256" key="2">
    <source>
        <dbReference type="ARBA" id="ARBA00023012"/>
    </source>
</evidence>
<evidence type="ECO:0000259" key="8">
    <source>
        <dbReference type="PROSITE" id="PS50112"/>
    </source>
</evidence>
<keyword evidence="4" id="KW-0238">DNA-binding</keyword>
<dbReference type="GO" id="GO:0000160">
    <property type="term" value="P:phosphorelay signal transduction system"/>
    <property type="evidence" value="ECO:0007669"/>
    <property type="project" value="UniProtKB-KW"/>
</dbReference>
<gene>
    <name evidence="11" type="ORF">dsmv_2454</name>
</gene>
<dbReference type="SUPFAM" id="SSF55073">
    <property type="entry name" value="Nucleotide cyclase"/>
    <property type="match status" value="1"/>
</dbReference>
<dbReference type="PANTHER" id="PTHR44757:SF2">
    <property type="entry name" value="BIOFILM ARCHITECTURE MAINTENANCE PROTEIN MBAA"/>
    <property type="match status" value="1"/>
</dbReference>
<dbReference type="SMART" id="SM00448">
    <property type="entry name" value="REC"/>
    <property type="match status" value="1"/>
</dbReference>
<dbReference type="PANTHER" id="PTHR44757">
    <property type="entry name" value="DIGUANYLATE CYCLASE DGCP"/>
    <property type="match status" value="1"/>
</dbReference>
<dbReference type="Proteomes" id="UP000014977">
    <property type="component" value="Unassembled WGS sequence"/>
</dbReference>
<dbReference type="InterPro" id="IPR000160">
    <property type="entry name" value="GGDEF_dom"/>
</dbReference>
<dbReference type="SUPFAM" id="SSF52172">
    <property type="entry name" value="CheY-like"/>
    <property type="match status" value="1"/>
</dbReference>
<dbReference type="SMART" id="SM00091">
    <property type="entry name" value="PAS"/>
    <property type="match status" value="1"/>
</dbReference>
<feature type="domain" description="PAS" evidence="8">
    <location>
        <begin position="152"/>
        <end position="193"/>
    </location>
</feature>
<keyword evidence="5" id="KW-0804">Transcription</keyword>
<evidence type="ECO:0000256" key="4">
    <source>
        <dbReference type="ARBA" id="ARBA00023125"/>
    </source>
</evidence>
<dbReference type="PROSITE" id="PS50887">
    <property type="entry name" value="GGDEF"/>
    <property type="match status" value="1"/>
</dbReference>
<dbReference type="CDD" id="cd19920">
    <property type="entry name" value="REC_PA4781-like"/>
    <property type="match status" value="1"/>
</dbReference>
<dbReference type="FunFam" id="3.40.50.2300:FF:000001">
    <property type="entry name" value="DNA-binding response regulator PhoB"/>
    <property type="match status" value="1"/>
</dbReference>
<dbReference type="NCBIfam" id="TIGR00229">
    <property type="entry name" value="sensory_box"/>
    <property type="match status" value="1"/>
</dbReference>
<dbReference type="Gene3D" id="3.30.450.20">
    <property type="entry name" value="PAS domain"/>
    <property type="match status" value="1"/>
</dbReference>
<dbReference type="Gene3D" id="3.30.70.270">
    <property type="match status" value="1"/>
</dbReference>
<evidence type="ECO:0000259" key="7">
    <source>
        <dbReference type="PROSITE" id="PS50110"/>
    </source>
</evidence>
<dbReference type="Pfam" id="PF00990">
    <property type="entry name" value="GGDEF"/>
    <property type="match status" value="1"/>
</dbReference>
<dbReference type="SMART" id="SM00267">
    <property type="entry name" value="GGDEF"/>
    <property type="match status" value="1"/>
</dbReference>
<dbReference type="RefSeq" id="WP_020877211.1">
    <property type="nucleotide sequence ID" value="NZ_ATHJ01000086.1"/>
</dbReference>
<dbReference type="PROSITE" id="PS50110">
    <property type="entry name" value="RESPONSE_REGULATORY"/>
    <property type="match status" value="1"/>
</dbReference>
<evidence type="ECO:0000256" key="6">
    <source>
        <dbReference type="PROSITE-ProRule" id="PRU00169"/>
    </source>
</evidence>
<sequence length="452" mass="51029">MPEGSPEKFKILIVDDVPKNIQVVANILQNEGYSMAFAQSGATAVELVRTNPFDLILLDIMMPEMDGFEVCRRLREDPKTADIPVLFLTAKTDTESLVRGFETGAVDYVTKPVKDAELLARVKTQLELHRSRQRLLLINQQLNAEIAERKKSEERYRSMIRNAVQGMFQSTLDGEIIDLNPAYARILGYDSPEEVLAVENMADTFCFDPADRAVMIDRLKVEGLLTNYELKIRRRDGSPAWIMLNARIATNENDTPFIEAIAVEHTARKLAEEELRRSREKFRYQATHDSLTGLYNTRYLYQALQELVETAGAQSTPFSLVFMDVDDFKTVVDTYGHLKGSQTLQEMAGTIQETLTEPCYGVAYGGDEFVVVLPGYDKAQALRKAEEIRTRIRETSYLSNHGHDVHIRASFGIAAFPEDATDVNGLLALADQAMFDVKDEGKDAVRASRRRR</sequence>
<dbReference type="PROSITE" id="PS50113">
    <property type="entry name" value="PAC"/>
    <property type="match status" value="1"/>
</dbReference>
<dbReference type="EMBL" id="ATHJ01000086">
    <property type="protein sequence ID" value="EPR40025.1"/>
    <property type="molecule type" value="Genomic_DNA"/>
</dbReference>
<evidence type="ECO:0000313" key="11">
    <source>
        <dbReference type="EMBL" id="EPR40025.1"/>
    </source>
</evidence>
<dbReference type="InterPro" id="IPR001789">
    <property type="entry name" value="Sig_transdc_resp-reg_receiver"/>
</dbReference>
<name>S7TTE6_DESML</name>
<accession>S7TTE6</accession>
<dbReference type="GO" id="GO:0003677">
    <property type="term" value="F:DNA binding"/>
    <property type="evidence" value="ECO:0007669"/>
    <property type="project" value="UniProtKB-KW"/>
</dbReference>
<reference evidence="11 12" key="1">
    <citation type="journal article" date="2013" name="Genome Announc.">
        <title>Draft genome sequences for three mercury-methylating, sulfate-reducing bacteria.</title>
        <authorList>
            <person name="Brown S.D."/>
            <person name="Hurt R.A.Jr."/>
            <person name="Gilmour C.C."/>
            <person name="Elias D.A."/>
        </authorList>
    </citation>
    <scope>NUCLEOTIDE SEQUENCE [LARGE SCALE GENOMIC DNA]</scope>
    <source>
        <strain evidence="11 12">DSM 2059</strain>
    </source>
</reference>
<evidence type="ECO:0000256" key="3">
    <source>
        <dbReference type="ARBA" id="ARBA00023015"/>
    </source>
</evidence>
<dbReference type="AlphaFoldDB" id="S7TTE6"/>
<keyword evidence="1 6" id="KW-0597">Phosphoprotein</keyword>
<feature type="domain" description="Response regulatory" evidence="7">
    <location>
        <begin position="10"/>
        <end position="126"/>
    </location>
</feature>
<dbReference type="InterPro" id="IPR011006">
    <property type="entry name" value="CheY-like_superfamily"/>
</dbReference>
<dbReference type="eggNOG" id="COG3706">
    <property type="taxonomic scope" value="Bacteria"/>
</dbReference>
<feature type="domain" description="GGDEF" evidence="10">
    <location>
        <begin position="316"/>
        <end position="450"/>
    </location>
</feature>
<dbReference type="Gene3D" id="3.40.50.2300">
    <property type="match status" value="1"/>
</dbReference>
<dbReference type="CDD" id="cd00130">
    <property type="entry name" value="PAS"/>
    <property type="match status" value="1"/>
</dbReference>
<dbReference type="InterPro" id="IPR035965">
    <property type="entry name" value="PAS-like_dom_sf"/>
</dbReference>
<evidence type="ECO:0000313" key="12">
    <source>
        <dbReference type="Proteomes" id="UP000014977"/>
    </source>
</evidence>
<organism evidence="11 12">
    <name type="scientific">Desulfococcus multivorans DSM 2059</name>
    <dbReference type="NCBI Taxonomy" id="1121405"/>
    <lineage>
        <taxon>Bacteria</taxon>
        <taxon>Pseudomonadati</taxon>
        <taxon>Thermodesulfobacteriota</taxon>
        <taxon>Desulfobacteria</taxon>
        <taxon>Desulfobacterales</taxon>
        <taxon>Desulfococcaceae</taxon>
        <taxon>Desulfococcus</taxon>
    </lineage>
</organism>
<evidence type="ECO:0000256" key="1">
    <source>
        <dbReference type="ARBA" id="ARBA00022553"/>
    </source>
</evidence>
<proteinExistence type="predicted"/>
<dbReference type="STRING" id="897.B2D07_13445"/>
<protein>
    <submittedName>
        <fullName evidence="11">Response regulator receiver modulated diguanylate cyclase</fullName>
    </submittedName>
</protein>
<comment type="caution">
    <text evidence="11">The sequence shown here is derived from an EMBL/GenBank/DDBJ whole genome shotgun (WGS) entry which is preliminary data.</text>
</comment>
<dbReference type="OrthoDB" id="5333838at2"/>
<dbReference type="Pfam" id="PF13426">
    <property type="entry name" value="PAS_9"/>
    <property type="match status" value="1"/>
</dbReference>
<dbReference type="InterPro" id="IPR000014">
    <property type="entry name" value="PAS"/>
</dbReference>
<feature type="domain" description="PAC" evidence="9">
    <location>
        <begin position="226"/>
        <end position="277"/>
    </location>
</feature>
<keyword evidence="2" id="KW-0902">Two-component regulatory system</keyword>
<evidence type="ECO:0000256" key="5">
    <source>
        <dbReference type="ARBA" id="ARBA00023163"/>
    </source>
</evidence>
<dbReference type="PROSITE" id="PS50112">
    <property type="entry name" value="PAS"/>
    <property type="match status" value="1"/>
</dbReference>
<keyword evidence="3" id="KW-0805">Transcription regulation</keyword>
<evidence type="ECO:0000259" key="10">
    <source>
        <dbReference type="PROSITE" id="PS50887"/>
    </source>
</evidence>
<dbReference type="InterPro" id="IPR000700">
    <property type="entry name" value="PAS-assoc_C"/>
</dbReference>
<evidence type="ECO:0000259" key="9">
    <source>
        <dbReference type="PROSITE" id="PS50113"/>
    </source>
</evidence>
<feature type="modified residue" description="4-aspartylphosphate" evidence="6">
    <location>
        <position position="59"/>
    </location>
</feature>
<dbReference type="InterPro" id="IPR043128">
    <property type="entry name" value="Rev_trsase/Diguanyl_cyclase"/>
</dbReference>
<dbReference type="NCBIfam" id="TIGR00254">
    <property type="entry name" value="GGDEF"/>
    <property type="match status" value="1"/>
</dbReference>
<keyword evidence="12" id="KW-1185">Reference proteome</keyword>